<keyword evidence="1" id="KW-0540">Nuclease</keyword>
<evidence type="ECO:0000313" key="1">
    <source>
        <dbReference type="EMBL" id="KAB7846615.1"/>
    </source>
</evidence>
<dbReference type="Gene3D" id="1.10.30.50">
    <property type="match status" value="1"/>
</dbReference>
<keyword evidence="1" id="KW-0378">Hydrolase</keyword>
<sequence length="334" mass="35839">MTAESFYRTEPSEGAAWRLAILMGANTRTYKFALGSALLACAERGEDAAPLRDVAAAYAMGVVGRRADAPQAPAGTSGGDADFLAVAAREGEESRRLGRPTEALLDAAVRTMPGMVMRKFHNLRGGTEVPHRFYELTGRGDGRVVRLTPQLRRLARDGQACVLRAELEARWSIVESSFSAAVGRSLMSDGVRVDWGTLTLTDRRRRRSVARVGDALIGFQHGRCLICGDGIVPGDGMAVDHVFPYALMRRFGGVSAWSGPDLDVIWNLAPAHPRCNGAKSDRLPTAAELAGLARRNEAIMGSPHPLKKTLELTLAAAGGGGWPEFLRAVQTVCC</sequence>
<evidence type="ECO:0000313" key="2">
    <source>
        <dbReference type="Proteomes" id="UP000327000"/>
    </source>
</evidence>
<gene>
    <name evidence="1" type="ORF">FRZ00_12625</name>
</gene>
<dbReference type="CDD" id="cd00085">
    <property type="entry name" value="HNHc"/>
    <property type="match status" value="1"/>
</dbReference>
<dbReference type="RefSeq" id="WP_152263519.1">
    <property type="nucleotide sequence ID" value="NZ_VOKX01000021.1"/>
</dbReference>
<comment type="caution">
    <text evidence="1">The sequence shown here is derived from an EMBL/GenBank/DDBJ whole genome shotgun (WGS) entry which is preliminary data.</text>
</comment>
<keyword evidence="2" id="KW-1185">Reference proteome</keyword>
<dbReference type="GO" id="GO:0004519">
    <property type="term" value="F:endonuclease activity"/>
    <property type="evidence" value="ECO:0007669"/>
    <property type="project" value="UniProtKB-KW"/>
</dbReference>
<accession>A0A5N5W950</accession>
<dbReference type="OrthoDB" id="4364653at2"/>
<dbReference type="EMBL" id="VOKX01000021">
    <property type="protein sequence ID" value="KAB7846615.1"/>
    <property type="molecule type" value="Genomic_DNA"/>
</dbReference>
<keyword evidence="1" id="KW-0255">Endonuclease</keyword>
<protein>
    <submittedName>
        <fullName evidence="1">HNH endonuclease</fullName>
    </submittedName>
</protein>
<reference evidence="1 2" key="1">
    <citation type="journal article" date="2019" name="Microb. Cell Fact.">
        <title>Exploring novel herbicidin analogues by transcriptional regulator overexpression and MS/MS molecular networking.</title>
        <authorList>
            <person name="Shi Y."/>
            <person name="Gu R."/>
            <person name="Li Y."/>
            <person name="Wang X."/>
            <person name="Ren W."/>
            <person name="Li X."/>
            <person name="Wang L."/>
            <person name="Xie Y."/>
            <person name="Hong B."/>
        </authorList>
    </citation>
    <scope>NUCLEOTIDE SEQUENCE [LARGE SCALE GENOMIC DNA]</scope>
    <source>
        <strain evidence="1 2">US-43</strain>
    </source>
</reference>
<proteinExistence type="predicted"/>
<dbReference type="InterPro" id="IPR003615">
    <property type="entry name" value="HNH_nuc"/>
</dbReference>
<dbReference type="AlphaFoldDB" id="A0A5N5W950"/>
<organism evidence="1 2">
    <name type="scientific">Streptomyces mobaraensis</name>
    <name type="common">Streptoverticillium mobaraense</name>
    <dbReference type="NCBI Taxonomy" id="35621"/>
    <lineage>
        <taxon>Bacteria</taxon>
        <taxon>Bacillati</taxon>
        <taxon>Actinomycetota</taxon>
        <taxon>Actinomycetes</taxon>
        <taxon>Kitasatosporales</taxon>
        <taxon>Streptomycetaceae</taxon>
        <taxon>Streptomyces</taxon>
    </lineage>
</organism>
<dbReference type="Proteomes" id="UP000327000">
    <property type="component" value="Unassembled WGS sequence"/>
</dbReference>
<name>A0A5N5W950_STRMB</name>